<comment type="caution">
    <text evidence="2">The sequence shown here is derived from an EMBL/GenBank/DDBJ whole genome shotgun (WGS) entry which is preliminary data.</text>
</comment>
<dbReference type="InterPro" id="IPR040144">
    <property type="entry name" value="RAP1GDS1"/>
</dbReference>
<evidence type="ECO:0000313" key="2">
    <source>
        <dbReference type="EMBL" id="KAK0547706.1"/>
    </source>
</evidence>
<dbReference type="EMBL" id="JAPDMZ010000154">
    <property type="protein sequence ID" value="KAK0547706.1"/>
    <property type="molecule type" value="Genomic_DNA"/>
</dbReference>
<dbReference type="InterPro" id="IPR011989">
    <property type="entry name" value="ARM-like"/>
</dbReference>
<dbReference type="Proteomes" id="UP001176517">
    <property type="component" value="Unassembled WGS sequence"/>
</dbReference>
<feature type="region of interest" description="Disordered" evidence="1">
    <location>
        <begin position="995"/>
        <end position="1158"/>
    </location>
</feature>
<feature type="compositionally biased region" description="Low complexity" evidence="1">
    <location>
        <begin position="1130"/>
        <end position="1144"/>
    </location>
</feature>
<dbReference type="GO" id="GO:0005085">
    <property type="term" value="F:guanyl-nucleotide exchange factor activity"/>
    <property type="evidence" value="ECO:0007669"/>
    <property type="project" value="InterPro"/>
</dbReference>
<feature type="region of interest" description="Disordered" evidence="1">
    <location>
        <begin position="935"/>
        <end position="976"/>
    </location>
</feature>
<feature type="region of interest" description="Disordered" evidence="1">
    <location>
        <begin position="494"/>
        <end position="522"/>
    </location>
</feature>
<sequence length="1255" mass="128794">MTSIAIPAAASAAGSPAHQDTAATITSLLNIIHNEASQAKSSTDSAIVLPSSSPSSSAATPAQFSPTVVQSPAPALLNTDGSSSSSSSLPLSDISRILKPIADSLRSDPDHKLKHSLASSTLLPKSVVSLLQLTTSLDPVTTPDLTDAQTHILRLLANLCIDSDTNRTIMLQVEAPQTIIHFLTAKITPPPSSFTSSAPSQQPGFYHPQSTAPVLRTAIGALLNMQLQHEPTRVALRANQSNFAILAHIAYSPAIYPMNASTALLKGPQFSGQANLAFSSIAHIQDAEEALEELQARSMTASWASQILLDLCSDRPPQSEQGAEAKAAPTDSADQGQDLDDDDDDEEEGELPGEPNPKIIAANVPLSALLLPLAAYVPSSSPTHTTIKVSTAQLSEALTADEDALLTLLTADITLLQNSVQLLDAVISDVPAGAVEQESATEVAGPSESTNAEATGSVRPKMLQRAELVRVPWPASAEAPALSQWLDTVATPFSTQSSSTAKDDQEAGTPTRADSSQSSSSSSSGLSLLMNFIERGSAPVLHTPSSFSPSADVILRAGATSFQRWTLSMASALVELVSDDVCMEALFPPIHLLKAPVVAEGGADQADGSASSSSSSTAWFVDALKRWMRTIEKEITAPGGAEYLQSTALLAMGNLARTDSHCIALVQEHNLAPFLVSLLPTTTFIDSTTSPTPLGHQIRLAHSVLSLLKNLSIPEPNKRIIGSLGVISRVVEGGYLGIAFKQEGSTDPKATRGVPLQLVTAAVGLVKHLCRGEVEAAIEVVLGRQPASSSSSAAGAKGAGAENKTALEMLLTLITKTDEVAVRMESTRIIVGVVKSLWSSTAPTGDNEAAVRAAKALLTTASSTPVAAPVSADQSAPAPSIAQAVRAALAQMVRTAGKYPILVNEGVVALTLLASENAESADGVAQALLWEPARGASGNSGTSGGSGSTAMAPPGVPPLVGAAPILDPPSVSASGGTAELEIPSVIMAEPESFEPNPAAAEAAAAPASSGGLGTGSSLRAGPVSSLLRTETNLPPPAHASQQGSSAPGAALQHGSHANSLLSHQHPHGQPGPRRQSTAEVYGQAGVAAAAAPIPPTSPGRSPLGLSAPGEMDIDSPSSSSPAVPKPINLAAAPHQQQQQQAQAPIRRGSTTANALTSPKPSALSMLDVVLGRRDARMPPHFASNAAVLVQIVVSAPSSPSQAKVNDSGSGDKVGAIAVGMRTEESLERLAREGPEEALDAAEVALRAVRQRLGKA</sequence>
<feature type="compositionally biased region" description="Low complexity" evidence="1">
    <location>
        <begin position="45"/>
        <end position="65"/>
    </location>
</feature>
<dbReference type="Gene3D" id="1.25.10.10">
    <property type="entry name" value="Leucine-rich Repeat Variant"/>
    <property type="match status" value="1"/>
</dbReference>
<dbReference type="InterPro" id="IPR016024">
    <property type="entry name" value="ARM-type_fold"/>
</dbReference>
<proteinExistence type="predicted"/>
<accession>A0AAN6GRT2</accession>
<reference evidence="2" key="1">
    <citation type="journal article" date="2023" name="PhytoFront">
        <title>Draft Genome Resources of Seven Strains of Tilletia horrida, Causal Agent of Kernel Smut of Rice.</title>
        <authorList>
            <person name="Khanal S."/>
            <person name="Antony Babu S."/>
            <person name="Zhou X.G."/>
        </authorList>
    </citation>
    <scope>NUCLEOTIDE SEQUENCE</scope>
    <source>
        <strain evidence="2">TX6</strain>
    </source>
</reference>
<feature type="compositionally biased region" description="Low complexity" evidence="1">
    <location>
        <begin position="948"/>
        <end position="964"/>
    </location>
</feature>
<evidence type="ECO:0000313" key="3">
    <source>
        <dbReference type="Proteomes" id="UP001176517"/>
    </source>
</evidence>
<dbReference type="AlphaFoldDB" id="A0AAN6GRT2"/>
<gene>
    <name evidence="2" type="ORF">OC846_004745</name>
</gene>
<feature type="compositionally biased region" description="Low complexity" evidence="1">
    <location>
        <begin position="1078"/>
        <end position="1091"/>
    </location>
</feature>
<feature type="region of interest" description="Disordered" evidence="1">
    <location>
        <begin position="438"/>
        <end position="459"/>
    </location>
</feature>
<dbReference type="SUPFAM" id="SSF48371">
    <property type="entry name" value="ARM repeat"/>
    <property type="match status" value="2"/>
</dbReference>
<feature type="region of interest" description="Disordered" evidence="1">
    <location>
        <begin position="42"/>
        <end position="65"/>
    </location>
</feature>
<name>A0AAN6GRT2_9BASI</name>
<evidence type="ECO:0000256" key="1">
    <source>
        <dbReference type="SAM" id="MobiDB-lite"/>
    </source>
</evidence>
<feature type="compositionally biased region" description="Polar residues" evidence="1">
    <location>
        <begin position="1148"/>
        <end position="1158"/>
    </location>
</feature>
<feature type="compositionally biased region" description="Acidic residues" evidence="1">
    <location>
        <begin position="337"/>
        <end position="351"/>
    </location>
</feature>
<feature type="compositionally biased region" description="Low complexity" evidence="1">
    <location>
        <begin position="1038"/>
        <end position="1050"/>
    </location>
</feature>
<protein>
    <submittedName>
        <fullName evidence="2">Uncharacterized protein</fullName>
    </submittedName>
</protein>
<feature type="region of interest" description="Disordered" evidence="1">
    <location>
        <begin position="313"/>
        <end position="358"/>
    </location>
</feature>
<organism evidence="2 3">
    <name type="scientific">Tilletia horrida</name>
    <dbReference type="NCBI Taxonomy" id="155126"/>
    <lineage>
        <taxon>Eukaryota</taxon>
        <taxon>Fungi</taxon>
        <taxon>Dikarya</taxon>
        <taxon>Basidiomycota</taxon>
        <taxon>Ustilaginomycotina</taxon>
        <taxon>Exobasidiomycetes</taxon>
        <taxon>Tilletiales</taxon>
        <taxon>Tilletiaceae</taxon>
        <taxon>Tilletia</taxon>
    </lineage>
</organism>
<keyword evidence="3" id="KW-1185">Reference proteome</keyword>
<dbReference type="PANTHER" id="PTHR10957">
    <property type="entry name" value="RAP1 GTPASE-GDP DISSOCIATION STIMULATOR 1"/>
    <property type="match status" value="1"/>
</dbReference>
<feature type="compositionally biased region" description="Low complexity" evidence="1">
    <location>
        <begin position="995"/>
        <end position="1009"/>
    </location>
</feature>